<proteinExistence type="predicted"/>
<dbReference type="STRING" id="6669.E9GRG1"/>
<evidence type="ECO:0000313" key="2">
    <source>
        <dbReference type="Proteomes" id="UP000000305"/>
    </source>
</evidence>
<reference evidence="1 2" key="1">
    <citation type="journal article" date="2011" name="Science">
        <title>The ecoresponsive genome of Daphnia pulex.</title>
        <authorList>
            <person name="Colbourne J.K."/>
            <person name="Pfrender M.E."/>
            <person name="Gilbert D."/>
            <person name="Thomas W.K."/>
            <person name="Tucker A."/>
            <person name="Oakley T.H."/>
            <person name="Tokishita S."/>
            <person name="Aerts A."/>
            <person name="Arnold G.J."/>
            <person name="Basu M.K."/>
            <person name="Bauer D.J."/>
            <person name="Caceres C.E."/>
            <person name="Carmel L."/>
            <person name="Casola C."/>
            <person name="Choi J.H."/>
            <person name="Detter J.C."/>
            <person name="Dong Q."/>
            <person name="Dusheyko S."/>
            <person name="Eads B.D."/>
            <person name="Frohlich T."/>
            <person name="Geiler-Samerotte K.A."/>
            <person name="Gerlach D."/>
            <person name="Hatcher P."/>
            <person name="Jogdeo S."/>
            <person name="Krijgsveld J."/>
            <person name="Kriventseva E.V."/>
            <person name="Kultz D."/>
            <person name="Laforsch C."/>
            <person name="Lindquist E."/>
            <person name="Lopez J."/>
            <person name="Manak J.R."/>
            <person name="Muller J."/>
            <person name="Pangilinan J."/>
            <person name="Patwardhan R.P."/>
            <person name="Pitluck S."/>
            <person name="Pritham E.J."/>
            <person name="Rechtsteiner A."/>
            <person name="Rho M."/>
            <person name="Rogozin I.B."/>
            <person name="Sakarya O."/>
            <person name="Salamov A."/>
            <person name="Schaack S."/>
            <person name="Shapiro H."/>
            <person name="Shiga Y."/>
            <person name="Skalitzky C."/>
            <person name="Smith Z."/>
            <person name="Souvorov A."/>
            <person name="Sung W."/>
            <person name="Tang Z."/>
            <person name="Tsuchiya D."/>
            <person name="Tu H."/>
            <person name="Vos H."/>
            <person name="Wang M."/>
            <person name="Wolf Y.I."/>
            <person name="Yamagata H."/>
            <person name="Yamada T."/>
            <person name="Ye Y."/>
            <person name="Shaw J.R."/>
            <person name="Andrews J."/>
            <person name="Crease T.J."/>
            <person name="Tang H."/>
            <person name="Lucas S.M."/>
            <person name="Robertson H.M."/>
            <person name="Bork P."/>
            <person name="Koonin E.V."/>
            <person name="Zdobnov E.M."/>
            <person name="Grigoriev I.V."/>
            <person name="Lynch M."/>
            <person name="Boore J.L."/>
        </authorList>
    </citation>
    <scope>NUCLEOTIDE SEQUENCE [LARGE SCALE GENOMIC DNA]</scope>
</reference>
<dbReference type="eggNOG" id="KOG0172">
    <property type="taxonomic scope" value="Eukaryota"/>
</dbReference>
<dbReference type="InParanoid" id="E9GRG1"/>
<keyword evidence="2" id="KW-1185">Reference proteome</keyword>
<protein>
    <submittedName>
        <fullName evidence="1">Uncharacterized protein</fullName>
    </submittedName>
</protein>
<accession>E9GRG1</accession>
<dbReference type="Proteomes" id="UP000000305">
    <property type="component" value="Unassembled WGS sequence"/>
</dbReference>
<dbReference type="EMBL" id="GL732560">
    <property type="protein sequence ID" value="EFX77921.1"/>
    <property type="molecule type" value="Genomic_DNA"/>
</dbReference>
<dbReference type="KEGG" id="dpx:DAPPUDRAFT_246921"/>
<name>E9GRG1_DAPPU</name>
<organism evidence="1 2">
    <name type="scientific">Daphnia pulex</name>
    <name type="common">Water flea</name>
    <dbReference type="NCBI Taxonomy" id="6669"/>
    <lineage>
        <taxon>Eukaryota</taxon>
        <taxon>Metazoa</taxon>
        <taxon>Ecdysozoa</taxon>
        <taxon>Arthropoda</taxon>
        <taxon>Crustacea</taxon>
        <taxon>Branchiopoda</taxon>
        <taxon>Diplostraca</taxon>
        <taxon>Cladocera</taxon>
        <taxon>Anomopoda</taxon>
        <taxon>Daphniidae</taxon>
        <taxon>Daphnia</taxon>
    </lineage>
</organism>
<dbReference type="AlphaFoldDB" id="E9GRG1"/>
<gene>
    <name evidence="1" type="ORF">DAPPUDRAFT_246921</name>
</gene>
<dbReference type="HOGENOM" id="CLU_1715111_0_0_1"/>
<evidence type="ECO:0000313" key="1">
    <source>
        <dbReference type="EMBL" id="EFX77921.1"/>
    </source>
</evidence>
<sequence length="153" mass="17659">MIILTRPHNVPLDMLQKVTDHGVTNKIYICKVSRRYHLIPINGGSFDAKEYDENPSRYISVLSKNVKTVPVVQQQQLKCSPHLLLDFSLRFGYNKRIYLAHISPKLITIPDAKEKPLKEGEWKLKRGRFLMKAASIIRLKDAQAMDLMDTLNE</sequence>